<dbReference type="InterPro" id="IPR002625">
    <property type="entry name" value="Smr_dom"/>
</dbReference>
<evidence type="ECO:0000259" key="1">
    <source>
        <dbReference type="PROSITE" id="PS50828"/>
    </source>
</evidence>
<reference evidence="2" key="1">
    <citation type="submission" date="2020-01" db="EMBL/GenBank/DDBJ databases">
        <authorList>
            <person name="Meier V. D."/>
            <person name="Meier V D."/>
        </authorList>
    </citation>
    <scope>NUCLEOTIDE SEQUENCE</scope>
    <source>
        <strain evidence="2">HLG_WM_MAG_07</strain>
    </source>
</reference>
<gene>
    <name evidence="2" type="ORF">HELGO_WM21797</name>
</gene>
<name>A0A6S6UC67_9GAMM</name>
<dbReference type="EMBL" id="CACVAY010000118">
    <property type="protein sequence ID" value="CAA6824339.1"/>
    <property type="molecule type" value="Genomic_DNA"/>
</dbReference>
<dbReference type="GO" id="GO:0004520">
    <property type="term" value="F:DNA endonuclease activity"/>
    <property type="evidence" value="ECO:0007669"/>
    <property type="project" value="TreeGrafter"/>
</dbReference>
<protein>
    <submittedName>
        <fullName evidence="2">Uncharacterized protein conserved in bacteria</fullName>
    </submittedName>
</protein>
<sequence>MTTKKDPDATSEFLDAMQGVVPIQHNQVVHDTPKPKAKPMKTIEDEEQVLKDMLSDEFEGLDIQPGDVLSFCADGVQRRIFRKLRRGHYRISDEIDLHGLNAKEAKALLMPYLENVNQLEKCCVRVIHGKGNRSSHKGPVLKRKVDHWLRYHGRVLAFHSALPVDGGTGAIYVLLKRQY</sequence>
<proteinExistence type="predicted"/>
<dbReference type="Pfam" id="PF01713">
    <property type="entry name" value="Smr"/>
    <property type="match status" value="1"/>
</dbReference>
<dbReference type="PANTHER" id="PTHR35562:SF2">
    <property type="entry name" value="DNA ENDONUCLEASE SMRA-RELATED"/>
    <property type="match status" value="1"/>
</dbReference>
<accession>A0A6S6UC67</accession>
<feature type="domain" description="Smr" evidence="1">
    <location>
        <begin position="95"/>
        <end position="176"/>
    </location>
</feature>
<dbReference type="PANTHER" id="PTHR35562">
    <property type="entry name" value="DNA ENDONUCLEASE SMRA-RELATED"/>
    <property type="match status" value="1"/>
</dbReference>
<dbReference type="SUPFAM" id="SSF160443">
    <property type="entry name" value="SMR domain-like"/>
    <property type="match status" value="1"/>
</dbReference>
<dbReference type="SMART" id="SM00463">
    <property type="entry name" value="SMR"/>
    <property type="match status" value="1"/>
</dbReference>
<dbReference type="Gene3D" id="3.30.1370.110">
    <property type="match status" value="1"/>
</dbReference>
<dbReference type="InterPro" id="IPR036063">
    <property type="entry name" value="Smr_dom_sf"/>
</dbReference>
<dbReference type="PROSITE" id="PS50828">
    <property type="entry name" value="SMR"/>
    <property type="match status" value="1"/>
</dbReference>
<evidence type="ECO:0000313" key="2">
    <source>
        <dbReference type="EMBL" id="CAA6824339.1"/>
    </source>
</evidence>
<organism evidence="2">
    <name type="scientific">uncultured Thiotrichaceae bacterium</name>
    <dbReference type="NCBI Taxonomy" id="298394"/>
    <lineage>
        <taxon>Bacteria</taxon>
        <taxon>Pseudomonadati</taxon>
        <taxon>Pseudomonadota</taxon>
        <taxon>Gammaproteobacteria</taxon>
        <taxon>Thiotrichales</taxon>
        <taxon>Thiotrichaceae</taxon>
        <taxon>environmental samples</taxon>
    </lineage>
</organism>
<dbReference type="AlphaFoldDB" id="A0A6S6UC67"/>